<sequence length="179" mass="20932">MKKALILFVFCSLIWTCKQKPNPVIWTKEYEQGFYNYLDSTSKSMTPDSIKRAKYVAFLIKRYKEEIPNGINSVSKDSLHNLNNRLGREYAIKERNEGNITELISHYERWTPILEKDFKDNYVAIFQSMGPGFGEKLCDCMIGRLKKIYPDSILLPIPKDINRKLNLECAEVIKKRKSI</sequence>
<proteinExistence type="predicted"/>
<keyword evidence="2" id="KW-1185">Reference proteome</keyword>
<dbReference type="Proteomes" id="UP001589828">
    <property type="component" value="Unassembled WGS sequence"/>
</dbReference>
<accession>A0ABV6LGT4</accession>
<dbReference type="RefSeq" id="WP_377026386.1">
    <property type="nucleotide sequence ID" value="NZ_JBHLTS010000079.1"/>
</dbReference>
<organism evidence="1 2">
    <name type="scientific">Mucilaginibacter angelicae</name>
    <dbReference type="NCBI Taxonomy" id="869718"/>
    <lineage>
        <taxon>Bacteria</taxon>
        <taxon>Pseudomonadati</taxon>
        <taxon>Bacteroidota</taxon>
        <taxon>Sphingobacteriia</taxon>
        <taxon>Sphingobacteriales</taxon>
        <taxon>Sphingobacteriaceae</taxon>
        <taxon>Mucilaginibacter</taxon>
    </lineage>
</organism>
<name>A0ABV6LGT4_9SPHI</name>
<gene>
    <name evidence="1" type="ORF">ACFFGT_30955</name>
</gene>
<protein>
    <submittedName>
        <fullName evidence="1">Uncharacterized protein</fullName>
    </submittedName>
</protein>
<comment type="caution">
    <text evidence="1">The sequence shown here is derived from an EMBL/GenBank/DDBJ whole genome shotgun (WGS) entry which is preliminary data.</text>
</comment>
<dbReference type="EMBL" id="JBHLTS010000079">
    <property type="protein sequence ID" value="MFC0518675.1"/>
    <property type="molecule type" value="Genomic_DNA"/>
</dbReference>
<evidence type="ECO:0000313" key="2">
    <source>
        <dbReference type="Proteomes" id="UP001589828"/>
    </source>
</evidence>
<reference evidence="1 2" key="1">
    <citation type="submission" date="2024-09" db="EMBL/GenBank/DDBJ databases">
        <authorList>
            <person name="Sun Q."/>
            <person name="Mori K."/>
        </authorList>
    </citation>
    <scope>NUCLEOTIDE SEQUENCE [LARGE SCALE GENOMIC DNA]</scope>
    <source>
        <strain evidence="1 2">NCAIM B.02415</strain>
    </source>
</reference>
<evidence type="ECO:0000313" key="1">
    <source>
        <dbReference type="EMBL" id="MFC0518675.1"/>
    </source>
</evidence>